<keyword evidence="2" id="KW-1185">Reference proteome</keyword>
<gene>
    <name evidence="1" type="ORF">CUV01_10165</name>
</gene>
<evidence type="ECO:0000313" key="1">
    <source>
        <dbReference type="EMBL" id="AUH33704.1"/>
    </source>
</evidence>
<dbReference type="KEGG" id="paro:CUV01_10165"/>
<dbReference type="OrthoDB" id="7858974at2"/>
<dbReference type="EMBL" id="CP025408">
    <property type="protein sequence ID" value="AUH33704.1"/>
    <property type="molecule type" value="Genomic_DNA"/>
</dbReference>
<accession>A0A2K9EWP2</accession>
<evidence type="ECO:0000313" key="2">
    <source>
        <dbReference type="Proteomes" id="UP000233742"/>
    </source>
</evidence>
<dbReference type="RefSeq" id="WP_101460371.1">
    <property type="nucleotide sequence ID" value="NZ_CP025408.1"/>
</dbReference>
<protein>
    <submittedName>
        <fullName evidence="1">Uncharacterized protein</fullName>
    </submittedName>
</protein>
<organism evidence="1 2">
    <name type="scientific">Paracoccus tegillarcae</name>
    <dbReference type="NCBI Taxonomy" id="1529068"/>
    <lineage>
        <taxon>Bacteria</taxon>
        <taxon>Pseudomonadati</taxon>
        <taxon>Pseudomonadota</taxon>
        <taxon>Alphaproteobacteria</taxon>
        <taxon>Rhodobacterales</taxon>
        <taxon>Paracoccaceae</taxon>
        <taxon>Paracoccus</taxon>
    </lineage>
</organism>
<name>A0A2K9EWP2_9RHOB</name>
<sequence>MIVSSFVFYGARPQGADSSISVVENLFEVVHVKGKEALFNVRTAPDDQGENLQLKEMDWHAFAAGQHAQNFRFVAESQTIELVGGVDDGTDVGFPTTDLSITAAAELGFENIMAVFRQITTDLRPKYGFFFTTDKVNTAISYMLTNGAALFPGTENPFAFTYDFSDWSGGPDSYAGSRLRMVYRHNLLNSHHMQINIDGQRLVEWIAADASRGTVIDLENEMFVWSVAEGQLAELNAALGHAGALISWKTASDKKKKRLPG</sequence>
<dbReference type="AlphaFoldDB" id="A0A2K9EWP2"/>
<reference evidence="1 2" key="1">
    <citation type="submission" date="2017-12" db="EMBL/GenBank/DDBJ databases">
        <authorList>
            <person name="Hurst M.R.H."/>
        </authorList>
    </citation>
    <scope>NUCLEOTIDE SEQUENCE [LARGE SCALE GENOMIC DNA]</scope>
    <source>
        <strain evidence="1 2">BM15</strain>
    </source>
</reference>
<dbReference type="Proteomes" id="UP000233742">
    <property type="component" value="Chromosome"/>
</dbReference>
<proteinExistence type="predicted"/>